<dbReference type="AlphaFoldDB" id="A0A428X668"/>
<comment type="caution">
    <text evidence="1">The sequence shown here is derived from an EMBL/GenBank/DDBJ whole genome shotgun (WGS) entry which is preliminary data.</text>
</comment>
<keyword evidence="2" id="KW-1185">Reference proteome</keyword>
<sequence>MAVNPEKPPLAEDHVALGVTSETAGARAGVAVHRAGFQSASEHDALGIEASAVRRASYKLPVSGAGEEK</sequence>
<evidence type="ECO:0000313" key="1">
    <source>
        <dbReference type="EMBL" id="RSM50811.1"/>
    </source>
</evidence>
<gene>
    <name evidence="1" type="ORF">DMA12_01295</name>
</gene>
<dbReference type="Proteomes" id="UP000286716">
    <property type="component" value="Unassembled WGS sequence"/>
</dbReference>
<evidence type="ECO:0000313" key="2">
    <source>
        <dbReference type="Proteomes" id="UP000286716"/>
    </source>
</evidence>
<protein>
    <submittedName>
        <fullName evidence="1">Uncharacterized protein</fullName>
    </submittedName>
</protein>
<organism evidence="1 2">
    <name type="scientific">Amycolatopsis balhimycina DSM 5908</name>
    <dbReference type="NCBI Taxonomy" id="1081091"/>
    <lineage>
        <taxon>Bacteria</taxon>
        <taxon>Bacillati</taxon>
        <taxon>Actinomycetota</taxon>
        <taxon>Actinomycetes</taxon>
        <taxon>Pseudonocardiales</taxon>
        <taxon>Pseudonocardiaceae</taxon>
        <taxon>Amycolatopsis</taxon>
    </lineage>
</organism>
<dbReference type="EMBL" id="QHHU01000001">
    <property type="protein sequence ID" value="RSM50811.1"/>
    <property type="molecule type" value="Genomic_DNA"/>
</dbReference>
<proteinExistence type="predicted"/>
<reference evidence="1 2" key="1">
    <citation type="submission" date="2018-05" db="EMBL/GenBank/DDBJ databases">
        <title>Evolution of GPA BGCs.</title>
        <authorList>
            <person name="Waglechner N."/>
            <person name="Wright G.D."/>
        </authorList>
    </citation>
    <scope>NUCLEOTIDE SEQUENCE [LARGE SCALE GENOMIC DNA]</scope>
    <source>
        <strain evidence="1 2">DSM 5908</strain>
    </source>
</reference>
<accession>A0A428X668</accession>
<name>A0A428X668_AMYBA</name>